<dbReference type="Proteomes" id="UP000219193">
    <property type="component" value="Unassembled WGS sequence"/>
</dbReference>
<reference evidence="2" key="1">
    <citation type="submission" date="2017-09" db="EMBL/GenBank/DDBJ databases">
        <authorList>
            <person name="Varghese N."/>
            <person name="Submissions S."/>
        </authorList>
    </citation>
    <scope>NUCLEOTIDE SEQUENCE [LARGE SCALE GENOMIC DNA]</scope>
    <source>
        <strain evidence="2">CGMCC 1.12641</strain>
    </source>
</reference>
<evidence type="ECO:0000313" key="1">
    <source>
        <dbReference type="EMBL" id="SOC80312.1"/>
    </source>
</evidence>
<dbReference type="RefSeq" id="WP_097056093.1">
    <property type="nucleotide sequence ID" value="NZ_OCMF01000002.1"/>
</dbReference>
<name>A0A285X4R9_9FLAO</name>
<proteinExistence type="predicted"/>
<dbReference type="EMBL" id="OCMF01000002">
    <property type="protein sequence ID" value="SOC80312.1"/>
    <property type="molecule type" value="Genomic_DNA"/>
</dbReference>
<sequence>MLILVIRESGIVNSRSGIRESGNGIRDWLTGESGIVYSGIVIWDSENGKIGGNLPHLREKDGIPLSMYLQELL</sequence>
<gene>
    <name evidence="1" type="ORF">SAMN06296241_1860</name>
</gene>
<evidence type="ECO:0000313" key="2">
    <source>
        <dbReference type="Proteomes" id="UP000219193"/>
    </source>
</evidence>
<organism evidence="1 2">
    <name type="scientific">Salinimicrobium sediminis</name>
    <dbReference type="NCBI Taxonomy" id="1343891"/>
    <lineage>
        <taxon>Bacteria</taxon>
        <taxon>Pseudomonadati</taxon>
        <taxon>Bacteroidota</taxon>
        <taxon>Flavobacteriia</taxon>
        <taxon>Flavobacteriales</taxon>
        <taxon>Flavobacteriaceae</taxon>
        <taxon>Salinimicrobium</taxon>
    </lineage>
</organism>
<dbReference type="AlphaFoldDB" id="A0A285X4R9"/>
<keyword evidence="2" id="KW-1185">Reference proteome</keyword>
<protein>
    <submittedName>
        <fullName evidence="1">Uncharacterized protein</fullName>
    </submittedName>
</protein>
<accession>A0A285X4R9</accession>